<dbReference type="GO" id="GO:0003993">
    <property type="term" value="F:acid phosphatase activity"/>
    <property type="evidence" value="ECO:0007669"/>
    <property type="project" value="InterPro"/>
</dbReference>
<feature type="non-terminal residue" evidence="4">
    <location>
        <position position="1"/>
    </location>
</feature>
<dbReference type="Pfam" id="PF00149">
    <property type="entry name" value="Metallophos"/>
    <property type="match status" value="1"/>
</dbReference>
<dbReference type="SUPFAM" id="SSF49299">
    <property type="entry name" value="PKD domain"/>
    <property type="match status" value="1"/>
</dbReference>
<evidence type="ECO:0000259" key="2">
    <source>
        <dbReference type="Pfam" id="PF00149"/>
    </source>
</evidence>
<keyword evidence="1" id="KW-0732">Signal</keyword>
<dbReference type="GO" id="GO:0046872">
    <property type="term" value="F:metal ion binding"/>
    <property type="evidence" value="ECO:0007669"/>
    <property type="project" value="InterPro"/>
</dbReference>
<dbReference type="InterPro" id="IPR015914">
    <property type="entry name" value="PAPs_N"/>
</dbReference>
<feature type="domain" description="Calcineurin-like phosphoesterase" evidence="2">
    <location>
        <begin position="156"/>
        <end position="347"/>
    </location>
</feature>
<dbReference type="SUPFAM" id="SSF56300">
    <property type="entry name" value="Metallo-dependent phosphatases"/>
    <property type="match status" value="1"/>
</dbReference>
<dbReference type="SUPFAM" id="SSF49363">
    <property type="entry name" value="Purple acid phosphatase, N-terminal domain"/>
    <property type="match status" value="1"/>
</dbReference>
<protein>
    <submittedName>
        <fullName evidence="4">Uncharacterized protein</fullName>
    </submittedName>
</protein>
<reference evidence="4" key="1">
    <citation type="submission" date="2018-05" db="EMBL/GenBank/DDBJ databases">
        <authorList>
            <person name="Lanie J.A."/>
            <person name="Ng W.-L."/>
            <person name="Kazmierczak K.M."/>
            <person name="Andrzejewski T.M."/>
            <person name="Davidsen T.M."/>
            <person name="Wayne K.J."/>
            <person name="Tettelin H."/>
            <person name="Glass J.I."/>
            <person name="Rusch D."/>
            <person name="Podicherti R."/>
            <person name="Tsui H.-C.T."/>
            <person name="Winkler M.E."/>
        </authorList>
    </citation>
    <scope>NUCLEOTIDE SEQUENCE</scope>
</reference>
<dbReference type="Gene3D" id="2.60.40.10">
    <property type="entry name" value="Immunoglobulins"/>
    <property type="match status" value="2"/>
</dbReference>
<name>A0A382DJQ5_9ZZZZ</name>
<dbReference type="InterPro" id="IPR029052">
    <property type="entry name" value="Metallo-depent_PP-like"/>
</dbReference>
<dbReference type="PANTHER" id="PTHR45867:SF3">
    <property type="entry name" value="ACID PHOSPHATASE TYPE 7"/>
    <property type="match status" value="1"/>
</dbReference>
<evidence type="ECO:0000256" key="1">
    <source>
        <dbReference type="ARBA" id="ARBA00022729"/>
    </source>
</evidence>
<dbReference type="Gene3D" id="2.60.40.380">
    <property type="entry name" value="Purple acid phosphatase-like, N-terminal"/>
    <property type="match status" value="1"/>
</dbReference>
<dbReference type="EMBL" id="UINC01039576">
    <property type="protein sequence ID" value="SVB38262.1"/>
    <property type="molecule type" value="Genomic_DNA"/>
</dbReference>
<organism evidence="4">
    <name type="scientific">marine metagenome</name>
    <dbReference type="NCBI Taxonomy" id="408172"/>
    <lineage>
        <taxon>unclassified sequences</taxon>
        <taxon>metagenomes</taxon>
        <taxon>ecological metagenomes</taxon>
    </lineage>
</organism>
<dbReference type="Gene3D" id="3.60.21.10">
    <property type="match status" value="1"/>
</dbReference>
<dbReference type="InterPro" id="IPR004843">
    <property type="entry name" value="Calcineurin-like_PHP"/>
</dbReference>
<feature type="non-terminal residue" evidence="4">
    <location>
        <position position="598"/>
    </location>
</feature>
<dbReference type="PANTHER" id="PTHR45867">
    <property type="entry name" value="PURPLE ACID PHOSPHATASE"/>
    <property type="match status" value="1"/>
</dbReference>
<accession>A0A382DJQ5</accession>
<proteinExistence type="predicted"/>
<dbReference type="Pfam" id="PF16656">
    <property type="entry name" value="Pur_ac_phosph_N"/>
    <property type="match status" value="1"/>
</dbReference>
<dbReference type="InterPro" id="IPR035986">
    <property type="entry name" value="PKD_dom_sf"/>
</dbReference>
<evidence type="ECO:0000259" key="3">
    <source>
        <dbReference type="Pfam" id="PF16656"/>
    </source>
</evidence>
<feature type="domain" description="Purple acid phosphatase N-terminal" evidence="3">
    <location>
        <begin position="67"/>
        <end position="144"/>
    </location>
</feature>
<dbReference type="InterPro" id="IPR008963">
    <property type="entry name" value="Purple_acid_Pase-like_N"/>
</dbReference>
<dbReference type="InterPro" id="IPR013783">
    <property type="entry name" value="Ig-like_fold"/>
</dbReference>
<gene>
    <name evidence="4" type="ORF">METZ01_LOCUS191116</name>
</gene>
<sequence>RFSLYPENDANQVLFFADNDGDDNPIDVGMVAIFDRDLSSDEIESIGGYGHEFEPPPSPFMSPFIQTPTPNSIYICWHSEGSEESTVEYGLTEELGETATGSYHAFSEDLYWHWVKMEGLQPDTDYYYKVVSDSLESSTQLFQTHHPYSDTLSHVRFAIYSDSQSNPGVHSSIVESMRETFANRWGEDYYQEVHLAMLSGDIVDNGHNVGQYTNMFFNPISQVSNHLPFMTVAGNHEMEAPTFYNYLKYEDIGGWEGERYFSFYVGPVLFIGLNSNVQGTTQINWLEDLLETAQSDDAVKFIFASLHHPGRTEVWPDGNTWWVQNQVIPLLSSYDKVEHLSYGHTHAFERGAPMEGNLRLMCFGGGGGHLDRWRMYSNQTEYPEIHRSHDYHGYAVFDVDCENNSYTATAYGLGNSDVQMDNEIFDSWFRERNAPPPETPAPLYPNENSADVDGRLVASHFIGEHDIMSSHFQVKEEDDFWSQAIIDSKRDWENVYYDTGPPDFTPIDLNEGIDLRRLDIPGGTLQSSHYYEWRVRYRDQNLLWSDWSESQLFYPTQLGEIADFAADVIEGNVPFEVHFTDLSTGEPLEWEWDFESDG</sequence>
<evidence type="ECO:0000313" key="4">
    <source>
        <dbReference type="EMBL" id="SVB38262.1"/>
    </source>
</evidence>
<dbReference type="AlphaFoldDB" id="A0A382DJQ5"/>